<dbReference type="SMART" id="SM00829">
    <property type="entry name" value="PKS_ER"/>
    <property type="match status" value="1"/>
</dbReference>
<evidence type="ECO:0000313" key="2">
    <source>
        <dbReference type="EMBL" id="CAA9581966.1"/>
    </source>
</evidence>
<dbReference type="Pfam" id="PF08240">
    <property type="entry name" value="ADH_N"/>
    <property type="match status" value="1"/>
</dbReference>
<dbReference type="AlphaFoldDB" id="A0A6J4VMZ8"/>
<dbReference type="GO" id="GO:0016491">
    <property type="term" value="F:oxidoreductase activity"/>
    <property type="evidence" value="ECO:0007669"/>
    <property type="project" value="InterPro"/>
</dbReference>
<dbReference type="InterPro" id="IPR013154">
    <property type="entry name" value="ADH-like_N"/>
</dbReference>
<dbReference type="PANTHER" id="PTHR43677:SF4">
    <property type="entry name" value="QUINONE OXIDOREDUCTASE-LIKE PROTEIN 2"/>
    <property type="match status" value="1"/>
</dbReference>
<dbReference type="EMBL" id="CADCWM010000830">
    <property type="protein sequence ID" value="CAA9581966.1"/>
    <property type="molecule type" value="Genomic_DNA"/>
</dbReference>
<dbReference type="InterPro" id="IPR013149">
    <property type="entry name" value="ADH-like_C"/>
</dbReference>
<dbReference type="InterPro" id="IPR036291">
    <property type="entry name" value="NAD(P)-bd_dom_sf"/>
</dbReference>
<dbReference type="SUPFAM" id="SSF50129">
    <property type="entry name" value="GroES-like"/>
    <property type="match status" value="1"/>
</dbReference>
<sequence>MRAWQVRELGDPGDVLALVEVEPPTPGPGEVVIEVEAAALNFFDILLCQGKYQERPPLPFTPGAEVAGRVVATGDGVNLAPGRRVIAMPPLPRGGFAGRVAAPSDRVFPIPDAMPAEASAALHIAYQTAHFALHRRAGLRPGETVLVHAGAGGVGSAAIQLAVAAGARVLATAGGPEKVDLCRRLGADLAIDYRAEDFVAAVKGATGGRGADVIFDPVGGDVFDASRRCVAFEGRLVVIGFAGGRIADAPTNHALVKNYSIVGLHWGLYAKEMPRLIVETHAELLRLYESGKIDPPIYRVAPFTELPAALAEIGSRRTWGKLVTRPNG</sequence>
<reference evidence="2" key="1">
    <citation type="submission" date="2020-02" db="EMBL/GenBank/DDBJ databases">
        <authorList>
            <person name="Meier V. D."/>
        </authorList>
    </citation>
    <scope>NUCLEOTIDE SEQUENCE</scope>
    <source>
        <strain evidence="2">AVDCRST_MAG88</strain>
    </source>
</reference>
<dbReference type="InterPro" id="IPR051397">
    <property type="entry name" value="Zn-ADH-like_protein"/>
</dbReference>
<feature type="domain" description="Enoyl reductase (ER)" evidence="1">
    <location>
        <begin position="13"/>
        <end position="324"/>
    </location>
</feature>
<dbReference type="Pfam" id="PF00107">
    <property type="entry name" value="ADH_zinc_N"/>
    <property type="match status" value="1"/>
</dbReference>
<dbReference type="SUPFAM" id="SSF51735">
    <property type="entry name" value="NAD(P)-binding Rossmann-fold domains"/>
    <property type="match status" value="1"/>
</dbReference>
<dbReference type="CDD" id="cd08241">
    <property type="entry name" value="QOR1"/>
    <property type="match status" value="1"/>
</dbReference>
<organism evidence="2">
    <name type="scientific">uncultured Thermomicrobiales bacterium</name>
    <dbReference type="NCBI Taxonomy" id="1645740"/>
    <lineage>
        <taxon>Bacteria</taxon>
        <taxon>Pseudomonadati</taxon>
        <taxon>Thermomicrobiota</taxon>
        <taxon>Thermomicrobia</taxon>
        <taxon>Thermomicrobiales</taxon>
        <taxon>environmental samples</taxon>
    </lineage>
</organism>
<accession>A0A6J4VMZ8</accession>
<dbReference type="Gene3D" id="3.90.180.10">
    <property type="entry name" value="Medium-chain alcohol dehydrogenases, catalytic domain"/>
    <property type="match status" value="1"/>
</dbReference>
<proteinExistence type="predicted"/>
<gene>
    <name evidence="2" type="ORF">AVDCRST_MAG88-3451</name>
</gene>
<protein>
    <submittedName>
        <fullName evidence="2">Zn-dependent oxidoreductase PA5234</fullName>
    </submittedName>
</protein>
<dbReference type="PANTHER" id="PTHR43677">
    <property type="entry name" value="SHORT-CHAIN DEHYDROGENASE/REDUCTASE"/>
    <property type="match status" value="1"/>
</dbReference>
<dbReference type="Gene3D" id="3.40.50.720">
    <property type="entry name" value="NAD(P)-binding Rossmann-like Domain"/>
    <property type="match status" value="1"/>
</dbReference>
<name>A0A6J4VMZ8_9BACT</name>
<dbReference type="InterPro" id="IPR020843">
    <property type="entry name" value="ER"/>
</dbReference>
<evidence type="ECO:0000259" key="1">
    <source>
        <dbReference type="SMART" id="SM00829"/>
    </source>
</evidence>
<dbReference type="InterPro" id="IPR011032">
    <property type="entry name" value="GroES-like_sf"/>
</dbReference>